<comment type="caution">
    <text evidence="4">The sequence shown here is derived from an EMBL/GenBank/DDBJ whole genome shotgun (WGS) entry which is preliminary data.</text>
</comment>
<dbReference type="AlphaFoldDB" id="A0A6L6XG34"/>
<dbReference type="InterPro" id="IPR007235">
    <property type="entry name" value="Glyco_trans_28_C"/>
</dbReference>
<protein>
    <submittedName>
        <fullName evidence="4">UDP-2,4-diacetamido-2,4, 6-trideoxy-beta-L-altropyranose hydrolase</fullName>
        <ecNumber evidence="4">3.6.1.57</ecNumber>
    </submittedName>
</protein>
<dbReference type="EC" id="3.6.1.57" evidence="4"/>
<dbReference type="PANTHER" id="PTHR21015:SF22">
    <property type="entry name" value="GLYCOSYLTRANSFERASE"/>
    <property type="match status" value="1"/>
</dbReference>
<evidence type="ECO:0000313" key="4">
    <source>
        <dbReference type="EMBL" id="MVQ45898.1"/>
    </source>
</evidence>
<sequence>MKNSVLYIRTDANEVIATGHVMRCLTIAEEYRKKAGEVCFIVSDENSAKMIDRRRYNVIVTNTKWNSVDIESEYKLLKHKIRRSDWLLIDSYHIYSSYAARIKQLLNVVVFDDMFSEKKIADVIINYNVFYRRFDYLNRYKHEKCILLLGEKYVPLRKQFREIEPEINVRKYERPKILLMCGGADKPNLIYETLQYLKENKPELFLQVDWKIVVGSFYSNIDQLNLLIQGYLNIELLCNVENMAALMNKCDLCVTAASTVLYECCAMLLPTLFFVVSEDQKYDAEVFSKDNMLLYCGNYMDGKKEALKRMEVVLSKIVKNREQQYKMKQMMKKFVDAKGAERIVAALMGEKNE</sequence>
<dbReference type="SUPFAM" id="SSF53756">
    <property type="entry name" value="UDP-Glycosyltransferase/glycogen phosphorylase"/>
    <property type="match status" value="1"/>
</dbReference>
<dbReference type="Pfam" id="PF04101">
    <property type="entry name" value="Glyco_tran_28_C"/>
    <property type="match status" value="1"/>
</dbReference>
<dbReference type="GO" id="GO:0016787">
    <property type="term" value="F:hydrolase activity"/>
    <property type="evidence" value="ECO:0007669"/>
    <property type="project" value="UniProtKB-KW"/>
</dbReference>
<dbReference type="Proteomes" id="UP000479531">
    <property type="component" value="Unassembled WGS sequence"/>
</dbReference>
<feature type="active site" description="Proton acceptor" evidence="1">
    <location>
        <position position="20"/>
    </location>
</feature>
<gene>
    <name evidence="4" type="primary">pseG</name>
    <name evidence="4" type="ORF">GCK47_09305</name>
</gene>
<name>A0A6L6XG34_9FIRM</name>
<feature type="binding site" evidence="2">
    <location>
        <position position="263"/>
    </location>
    <ligand>
        <name>substrate</name>
    </ligand>
</feature>
<feature type="binding site" evidence="2">
    <location>
        <position position="157"/>
    </location>
    <ligand>
        <name>substrate</name>
    </ligand>
</feature>
<dbReference type="InterPro" id="IPR020023">
    <property type="entry name" value="PseG"/>
</dbReference>
<evidence type="ECO:0000256" key="1">
    <source>
        <dbReference type="PIRSR" id="PIRSR620023-1"/>
    </source>
</evidence>
<evidence type="ECO:0000313" key="5">
    <source>
        <dbReference type="Proteomes" id="UP000479531"/>
    </source>
</evidence>
<dbReference type="EMBL" id="WGGT01000010">
    <property type="protein sequence ID" value="MVQ45898.1"/>
    <property type="molecule type" value="Genomic_DNA"/>
</dbReference>
<feature type="domain" description="Glycosyl transferase family 28 C-terminal" evidence="3">
    <location>
        <begin position="198"/>
        <end position="341"/>
    </location>
</feature>
<accession>A0A6L6XG34</accession>
<evidence type="ECO:0000256" key="2">
    <source>
        <dbReference type="PIRSR" id="PIRSR620023-2"/>
    </source>
</evidence>
<dbReference type="PANTHER" id="PTHR21015">
    <property type="entry name" value="UDP-N-ACETYLGLUCOSAMINE--N-ACETYLMURAMYL-(PENTAPEPTIDE) PYROPHOSPHORYL-UNDECAPRENOL N-ACETYLGLUCOSAMINE TRANSFERASE 1"/>
    <property type="match status" value="1"/>
</dbReference>
<reference evidence="4 5" key="1">
    <citation type="submission" date="2019-10" db="EMBL/GenBank/DDBJ databases">
        <title>Roseburia spp. ameliorate alcoholic fatty liver via restoration of gut barrier function.</title>
        <authorList>
            <person name="Seo B."/>
            <person name="Ko G."/>
        </authorList>
    </citation>
    <scope>NUCLEOTIDE SEQUENCE [LARGE SCALE GENOMIC DNA]</scope>
    <source>
        <strain evidence="4 5">SNUG30017</strain>
    </source>
</reference>
<proteinExistence type="predicted"/>
<organism evidence="4 5">
    <name type="scientific">Roseburia intestinalis</name>
    <dbReference type="NCBI Taxonomy" id="166486"/>
    <lineage>
        <taxon>Bacteria</taxon>
        <taxon>Bacillati</taxon>
        <taxon>Bacillota</taxon>
        <taxon>Clostridia</taxon>
        <taxon>Lachnospirales</taxon>
        <taxon>Lachnospiraceae</taxon>
        <taxon>Roseburia</taxon>
    </lineage>
</organism>
<dbReference type="NCBIfam" id="TIGR03590">
    <property type="entry name" value="PseG"/>
    <property type="match status" value="1"/>
</dbReference>
<dbReference type="Gene3D" id="3.40.50.2000">
    <property type="entry name" value="Glycogen Phosphorylase B"/>
    <property type="match status" value="1"/>
</dbReference>
<dbReference type="Gene3D" id="3.40.50.11190">
    <property type="match status" value="1"/>
</dbReference>
<evidence type="ECO:0000259" key="3">
    <source>
        <dbReference type="Pfam" id="PF04101"/>
    </source>
</evidence>
<keyword evidence="4" id="KW-0378">Hydrolase</keyword>
<dbReference type="GO" id="GO:0016758">
    <property type="term" value="F:hexosyltransferase activity"/>
    <property type="evidence" value="ECO:0007669"/>
    <property type="project" value="InterPro"/>
</dbReference>